<organism evidence="8 9">
    <name type="scientific">Candidatus Neptunichlamydia vexilliferae</name>
    <dbReference type="NCBI Taxonomy" id="1651774"/>
    <lineage>
        <taxon>Bacteria</taxon>
        <taxon>Pseudomonadati</taxon>
        <taxon>Chlamydiota</taxon>
        <taxon>Chlamydiia</taxon>
        <taxon>Parachlamydiales</taxon>
        <taxon>Simkaniaceae</taxon>
        <taxon>Candidatus Neptunichlamydia</taxon>
    </lineage>
</organism>
<feature type="domain" description="Endoribonuclease YicC-like C-terminal" evidence="7">
    <location>
        <begin position="169"/>
        <end position="288"/>
    </location>
</feature>
<dbReference type="Pfam" id="PF03755">
    <property type="entry name" value="YicC-like_N"/>
    <property type="match status" value="1"/>
</dbReference>
<comment type="similarity">
    <text evidence="5">Belongs to the YicC/YloC family.</text>
</comment>
<dbReference type="PANTHER" id="PTHR30636">
    <property type="entry name" value="UPF0701 PROTEIN YICC"/>
    <property type="match status" value="1"/>
</dbReference>
<sequence>MTRSMTAYGRAHTKSFLVEVHSVNRKSLDIQINMPKEFLAMDMTLRKAVGEAVKRGYVTVRVTREGEGSSALNLPAEGEMKRVHEEWSKRATGLGYDPKEAVPFSMLVQYTLSSSTQGTCDEAVEKELLNGFKEALETFIKMKVAEGQVLAKDIIQRVKIIEEKVKEIEPLSKEAPKRYQEKLEKRLEELKLNHQEGEERLMRELVIFSDRIDVTEEITRLGSHVKQLYILLKEEKPCVGKELDFLTQEMNREVNTIAAKAQELDITQAALVMKGELGKIREQLQNLE</sequence>
<keyword evidence="4" id="KW-0378">Hydrolase</keyword>
<keyword evidence="3" id="KW-0255">Endonuclease</keyword>
<evidence type="ECO:0000256" key="1">
    <source>
        <dbReference type="ARBA" id="ARBA00001968"/>
    </source>
</evidence>
<keyword evidence="9" id="KW-1185">Reference proteome</keyword>
<dbReference type="Pfam" id="PF08340">
    <property type="entry name" value="YicC-like_C"/>
    <property type="match status" value="1"/>
</dbReference>
<evidence type="ECO:0000256" key="4">
    <source>
        <dbReference type="ARBA" id="ARBA00022801"/>
    </source>
</evidence>
<dbReference type="RefSeq" id="WP_194847796.1">
    <property type="nucleotide sequence ID" value="NZ_JAAEJV010000025.1"/>
</dbReference>
<name>A0ABS0AZE2_9BACT</name>
<accession>A0ABS0AZE2</accession>
<keyword evidence="2" id="KW-0540">Nuclease</keyword>
<evidence type="ECO:0000259" key="7">
    <source>
        <dbReference type="Pfam" id="PF08340"/>
    </source>
</evidence>
<evidence type="ECO:0000256" key="3">
    <source>
        <dbReference type="ARBA" id="ARBA00022759"/>
    </source>
</evidence>
<feature type="domain" description="Endoribonuclease YicC-like N-terminal" evidence="6">
    <location>
        <begin position="3"/>
        <end position="151"/>
    </location>
</feature>
<evidence type="ECO:0000256" key="2">
    <source>
        <dbReference type="ARBA" id="ARBA00022722"/>
    </source>
</evidence>
<gene>
    <name evidence="8" type="ORF">NEPTK9_001009</name>
</gene>
<protein>
    <submittedName>
        <fullName evidence="8">UPF0701 protein YloC</fullName>
    </submittedName>
</protein>
<dbReference type="Proteomes" id="UP001194714">
    <property type="component" value="Unassembled WGS sequence"/>
</dbReference>
<dbReference type="EMBL" id="JAAEJV010000025">
    <property type="protein sequence ID" value="MBF5059495.1"/>
    <property type="molecule type" value="Genomic_DNA"/>
</dbReference>
<dbReference type="InterPro" id="IPR005229">
    <property type="entry name" value="YicC/YloC-like"/>
</dbReference>
<evidence type="ECO:0000259" key="6">
    <source>
        <dbReference type="Pfam" id="PF03755"/>
    </source>
</evidence>
<evidence type="ECO:0000313" key="9">
    <source>
        <dbReference type="Proteomes" id="UP001194714"/>
    </source>
</evidence>
<evidence type="ECO:0000256" key="5">
    <source>
        <dbReference type="ARBA" id="ARBA00035648"/>
    </source>
</evidence>
<comment type="cofactor">
    <cofactor evidence="1">
        <name>a divalent metal cation</name>
        <dbReference type="ChEBI" id="CHEBI:60240"/>
    </cofactor>
</comment>
<evidence type="ECO:0000313" key="8">
    <source>
        <dbReference type="EMBL" id="MBF5059495.1"/>
    </source>
</evidence>
<reference evidence="8 9" key="1">
    <citation type="submission" date="2020-01" db="EMBL/GenBank/DDBJ databases">
        <title>Draft genome sequence of Cand. Neptunochlamydia vexilliferae K9.</title>
        <authorList>
            <person name="Schulz F."/>
            <person name="Koestlbacher S."/>
            <person name="Wascher F."/>
            <person name="Pizzetti I."/>
            <person name="Horn M."/>
        </authorList>
    </citation>
    <scope>NUCLEOTIDE SEQUENCE [LARGE SCALE GENOMIC DNA]</scope>
    <source>
        <strain evidence="8 9">K9</strain>
    </source>
</reference>
<comment type="caution">
    <text evidence="8">The sequence shown here is derived from an EMBL/GenBank/DDBJ whole genome shotgun (WGS) entry which is preliminary data.</text>
</comment>
<dbReference type="NCBIfam" id="TIGR00255">
    <property type="entry name" value="YicC/YloC family endoribonuclease"/>
    <property type="match status" value="1"/>
</dbReference>
<dbReference type="InterPro" id="IPR013527">
    <property type="entry name" value="YicC-like_N"/>
</dbReference>
<dbReference type="InterPro" id="IPR013551">
    <property type="entry name" value="YicC-like_C"/>
</dbReference>
<proteinExistence type="inferred from homology"/>
<dbReference type="PANTHER" id="PTHR30636:SF3">
    <property type="entry name" value="UPF0701 PROTEIN YICC"/>
    <property type="match status" value="1"/>
</dbReference>